<feature type="compositionally biased region" description="Basic residues" evidence="1">
    <location>
        <begin position="78"/>
        <end position="90"/>
    </location>
</feature>
<gene>
    <name evidence="2" type="ORF">NESM_000634200</name>
</gene>
<evidence type="ECO:0000313" key="3">
    <source>
        <dbReference type="Proteomes" id="UP001430356"/>
    </source>
</evidence>
<organism evidence="2 3">
    <name type="scientific">Novymonas esmeraldas</name>
    <dbReference type="NCBI Taxonomy" id="1808958"/>
    <lineage>
        <taxon>Eukaryota</taxon>
        <taxon>Discoba</taxon>
        <taxon>Euglenozoa</taxon>
        <taxon>Kinetoplastea</taxon>
        <taxon>Metakinetoplastina</taxon>
        <taxon>Trypanosomatida</taxon>
        <taxon>Trypanosomatidae</taxon>
        <taxon>Novymonas</taxon>
    </lineage>
</organism>
<feature type="region of interest" description="Disordered" evidence="1">
    <location>
        <begin position="1"/>
        <end position="126"/>
    </location>
</feature>
<reference evidence="2 3" key="1">
    <citation type="journal article" date="2021" name="MBio">
        <title>A New Model Trypanosomatid, Novymonas esmeraldas: Genomic Perception of Its 'Candidatus Pandoraea novymonadis' Endosymbiont.</title>
        <authorList>
            <person name="Zakharova A."/>
            <person name="Saura A."/>
            <person name="Butenko A."/>
            <person name="Podesvova L."/>
            <person name="Warmusova S."/>
            <person name="Kostygov A.Y."/>
            <person name="Nenarokova A."/>
            <person name="Lukes J."/>
            <person name="Opperdoes F.R."/>
            <person name="Yurchenko V."/>
        </authorList>
    </citation>
    <scope>NUCLEOTIDE SEQUENCE [LARGE SCALE GENOMIC DNA]</scope>
    <source>
        <strain evidence="2 3">E262AT.01</strain>
    </source>
</reference>
<dbReference type="EMBL" id="JAECZO010000089">
    <property type="protein sequence ID" value="KAK7196921.1"/>
    <property type="molecule type" value="Genomic_DNA"/>
</dbReference>
<name>A0AAW0ETK4_9TRYP</name>
<evidence type="ECO:0000256" key="1">
    <source>
        <dbReference type="SAM" id="MobiDB-lite"/>
    </source>
</evidence>
<evidence type="ECO:0000313" key="2">
    <source>
        <dbReference type="EMBL" id="KAK7196921.1"/>
    </source>
</evidence>
<feature type="compositionally biased region" description="Low complexity" evidence="1">
    <location>
        <begin position="49"/>
        <end position="59"/>
    </location>
</feature>
<sequence length="179" mass="19202">MPGIIHKESLPAQGLIKRRRVDTQPTAAPPTAPSAPASTPAVRATNTPAASSSASGSSSSDDDRDDDDGEVERENARLAKRREQRRRRHQANQQQHAGGGGSACASSRAAAPATVHGGGGEGALRTNSYDHDVLFRNAAWRSASQASTPAEKRKQTWDSVLNRTQDSAAFKHFMKNFFR</sequence>
<dbReference type="Proteomes" id="UP001430356">
    <property type="component" value="Unassembled WGS sequence"/>
</dbReference>
<feature type="compositionally biased region" description="Acidic residues" evidence="1">
    <location>
        <begin position="60"/>
        <end position="71"/>
    </location>
</feature>
<protein>
    <submittedName>
        <fullName evidence="2">Uncharacterized protein</fullName>
    </submittedName>
</protein>
<proteinExistence type="predicted"/>
<accession>A0AAW0ETK4</accession>
<keyword evidence="3" id="KW-1185">Reference proteome</keyword>
<dbReference type="AlphaFoldDB" id="A0AAW0ETK4"/>
<comment type="caution">
    <text evidence="2">The sequence shown here is derived from an EMBL/GenBank/DDBJ whole genome shotgun (WGS) entry which is preliminary data.</text>
</comment>
<feature type="compositionally biased region" description="Low complexity" evidence="1">
    <location>
        <begin position="103"/>
        <end position="113"/>
    </location>
</feature>